<evidence type="ECO:0000259" key="11">
    <source>
        <dbReference type="Pfam" id="PF23559"/>
    </source>
</evidence>
<evidence type="ECO:0000256" key="7">
    <source>
        <dbReference type="SAM" id="Coils"/>
    </source>
</evidence>
<dbReference type="Gene3D" id="3.80.10.10">
    <property type="entry name" value="Ribonuclease Inhibitor"/>
    <property type="match status" value="1"/>
</dbReference>
<dbReference type="InterPro" id="IPR011989">
    <property type="entry name" value="ARM-like"/>
</dbReference>
<dbReference type="Pfam" id="PF25055">
    <property type="entry name" value="DUF7792"/>
    <property type="match status" value="1"/>
</dbReference>
<dbReference type="Proteomes" id="UP000275267">
    <property type="component" value="Unassembled WGS sequence"/>
</dbReference>
<feature type="domain" description="Disease resistance protein winged helix" evidence="11">
    <location>
        <begin position="414"/>
        <end position="482"/>
    </location>
</feature>
<dbReference type="Pfam" id="PF23598">
    <property type="entry name" value="LRR_14"/>
    <property type="match status" value="2"/>
</dbReference>
<organism evidence="14 15">
    <name type="scientific">Panicum miliaceum</name>
    <name type="common">Proso millet</name>
    <name type="synonym">Broomcorn millet</name>
    <dbReference type="NCBI Taxonomy" id="4540"/>
    <lineage>
        <taxon>Eukaryota</taxon>
        <taxon>Viridiplantae</taxon>
        <taxon>Streptophyta</taxon>
        <taxon>Embryophyta</taxon>
        <taxon>Tracheophyta</taxon>
        <taxon>Spermatophyta</taxon>
        <taxon>Magnoliopsida</taxon>
        <taxon>Liliopsida</taxon>
        <taxon>Poales</taxon>
        <taxon>Poaceae</taxon>
        <taxon>PACMAD clade</taxon>
        <taxon>Panicoideae</taxon>
        <taxon>Panicodae</taxon>
        <taxon>Paniceae</taxon>
        <taxon>Panicinae</taxon>
        <taxon>Panicum</taxon>
        <taxon>Panicum sect. Panicum</taxon>
    </lineage>
</organism>
<evidence type="ECO:0000313" key="14">
    <source>
        <dbReference type="EMBL" id="RLN33847.1"/>
    </source>
</evidence>
<feature type="compositionally biased region" description="Basic and acidic residues" evidence="8">
    <location>
        <begin position="848"/>
        <end position="864"/>
    </location>
</feature>
<name>A0A3L6T8P8_PANMI</name>
<dbReference type="GO" id="GO:0042742">
    <property type="term" value="P:defense response to bacterium"/>
    <property type="evidence" value="ECO:0007669"/>
    <property type="project" value="UniProtKB-ARBA"/>
</dbReference>
<keyword evidence="5" id="KW-0611">Plant defense</keyword>
<evidence type="ECO:0000256" key="8">
    <source>
        <dbReference type="SAM" id="MobiDB-lite"/>
    </source>
</evidence>
<dbReference type="Gene3D" id="1.20.5.4130">
    <property type="match status" value="1"/>
</dbReference>
<evidence type="ECO:0000256" key="2">
    <source>
        <dbReference type="ARBA" id="ARBA00022614"/>
    </source>
</evidence>
<dbReference type="GO" id="GO:0009626">
    <property type="term" value="P:plant-type hypersensitive response"/>
    <property type="evidence" value="ECO:0007669"/>
    <property type="project" value="UniProtKB-ARBA"/>
</dbReference>
<dbReference type="InterPro" id="IPR000225">
    <property type="entry name" value="Armadillo"/>
</dbReference>
<comment type="caution">
    <text evidence="14">The sequence shown here is derived from an EMBL/GenBank/DDBJ whole genome shotgun (WGS) entry which is preliminary data.</text>
</comment>
<protein>
    <submittedName>
        <fullName evidence="14">Uncharacterized protein</fullName>
    </submittedName>
</protein>
<dbReference type="Pfam" id="PF00514">
    <property type="entry name" value="Arm"/>
    <property type="match status" value="1"/>
</dbReference>
<evidence type="ECO:0000259" key="9">
    <source>
        <dbReference type="Pfam" id="PF00931"/>
    </source>
</evidence>
<dbReference type="SUPFAM" id="SSF48371">
    <property type="entry name" value="ARM repeat"/>
    <property type="match status" value="1"/>
</dbReference>
<dbReference type="Gene3D" id="1.25.10.10">
    <property type="entry name" value="Leucine-rich Repeat Variant"/>
    <property type="match status" value="2"/>
</dbReference>
<dbReference type="SUPFAM" id="SSF52540">
    <property type="entry name" value="P-loop containing nucleoside triphosphate hydrolases"/>
    <property type="match status" value="1"/>
</dbReference>
<dbReference type="Gene3D" id="1.20.930.20">
    <property type="entry name" value="Adaptor protein Cbl, N-terminal domain"/>
    <property type="match status" value="1"/>
</dbReference>
<keyword evidence="3" id="KW-0677">Repeat</keyword>
<dbReference type="GO" id="GO:0007166">
    <property type="term" value="P:cell surface receptor signaling pathway"/>
    <property type="evidence" value="ECO:0007669"/>
    <property type="project" value="InterPro"/>
</dbReference>
<comment type="similarity">
    <text evidence="1">Belongs to the disease resistance NB-LRR family.</text>
</comment>
<dbReference type="InterPro" id="IPR042197">
    <property type="entry name" value="Apaf_helical"/>
</dbReference>
<evidence type="ECO:0000256" key="5">
    <source>
        <dbReference type="ARBA" id="ARBA00022821"/>
    </source>
</evidence>
<dbReference type="InterPro" id="IPR041118">
    <property type="entry name" value="Rx_N"/>
</dbReference>
<feature type="coiled-coil region" evidence="7">
    <location>
        <begin position="936"/>
        <end position="963"/>
    </location>
</feature>
<dbReference type="InterPro" id="IPR055414">
    <property type="entry name" value="LRR_R13L4/SHOC2-like"/>
</dbReference>
<dbReference type="STRING" id="4540.A0A3L6T8P8"/>
<dbReference type="InterPro" id="IPR032675">
    <property type="entry name" value="LRR_dom_sf"/>
</dbReference>
<feature type="domain" description="DUF7792" evidence="13">
    <location>
        <begin position="918"/>
        <end position="1028"/>
    </location>
</feature>
<reference evidence="15" key="1">
    <citation type="journal article" date="2019" name="Nat. Commun.">
        <title>The genome of broomcorn millet.</title>
        <authorList>
            <person name="Zou C."/>
            <person name="Miki D."/>
            <person name="Li D."/>
            <person name="Tang Q."/>
            <person name="Xiao L."/>
            <person name="Rajput S."/>
            <person name="Deng P."/>
            <person name="Jia W."/>
            <person name="Huang R."/>
            <person name="Zhang M."/>
            <person name="Sun Y."/>
            <person name="Hu J."/>
            <person name="Fu X."/>
            <person name="Schnable P.S."/>
            <person name="Li F."/>
            <person name="Zhang H."/>
            <person name="Feng B."/>
            <person name="Zhu X."/>
            <person name="Liu R."/>
            <person name="Schnable J.C."/>
            <person name="Zhu J.-K."/>
            <person name="Zhang H."/>
        </authorList>
    </citation>
    <scope>NUCLEOTIDE SEQUENCE [LARGE SCALE GENOMIC DNA]</scope>
</reference>
<accession>A0A3L6T8P8</accession>
<keyword evidence="15" id="KW-1185">Reference proteome</keyword>
<feature type="region of interest" description="Disordered" evidence="8">
    <location>
        <begin position="826"/>
        <end position="864"/>
    </location>
</feature>
<evidence type="ECO:0000256" key="1">
    <source>
        <dbReference type="ARBA" id="ARBA00008894"/>
    </source>
</evidence>
<gene>
    <name evidence="14" type="ORF">C2845_PM03G29900</name>
</gene>
<dbReference type="PRINTS" id="PR00364">
    <property type="entry name" value="DISEASERSIST"/>
</dbReference>
<dbReference type="FunFam" id="1.10.10.10:FF:000322">
    <property type="entry name" value="Probable disease resistance protein At1g63360"/>
    <property type="match status" value="1"/>
</dbReference>
<dbReference type="OrthoDB" id="689178at2759"/>
<dbReference type="GO" id="GO:0043531">
    <property type="term" value="F:ADP binding"/>
    <property type="evidence" value="ECO:0007669"/>
    <property type="project" value="InterPro"/>
</dbReference>
<feature type="domain" description="Disease resistance R13L4/SHOC-2-like LRR" evidence="12">
    <location>
        <begin position="671"/>
        <end position="819"/>
    </location>
</feature>
<dbReference type="InterPro" id="IPR016024">
    <property type="entry name" value="ARM-type_fold"/>
</dbReference>
<feature type="domain" description="Disease resistance N-terminal" evidence="10">
    <location>
        <begin position="11"/>
        <end position="85"/>
    </location>
</feature>
<dbReference type="Pfam" id="PF00931">
    <property type="entry name" value="NB-ARC"/>
    <property type="match status" value="1"/>
</dbReference>
<feature type="domain" description="Disease resistance R13L4/SHOC-2-like LRR" evidence="12">
    <location>
        <begin position="535"/>
        <end position="642"/>
    </location>
</feature>
<dbReference type="Pfam" id="PF18052">
    <property type="entry name" value="Rx_N"/>
    <property type="match status" value="1"/>
</dbReference>
<dbReference type="InterPro" id="IPR056694">
    <property type="entry name" value="DUF7792"/>
</dbReference>
<dbReference type="Pfam" id="PF23559">
    <property type="entry name" value="WHD_DRP"/>
    <property type="match status" value="1"/>
</dbReference>
<evidence type="ECO:0000259" key="10">
    <source>
        <dbReference type="Pfam" id="PF18052"/>
    </source>
</evidence>
<dbReference type="InterPro" id="IPR036537">
    <property type="entry name" value="Adaptor_Cbl_N_dom_sf"/>
</dbReference>
<dbReference type="SMART" id="SM00185">
    <property type="entry name" value="ARM"/>
    <property type="match status" value="4"/>
</dbReference>
<sequence length="1491" mass="164504">MEGLKSASMGAMGSLLRKLDELLLKHQSLTILAQLRDDLGSISTNLAKLSELEDPSLTMNYWMKDVRELSYDMEDCVDQFIYGDDTDAKMEWIDDIFLGFKTRVDELIERYGRYKLAEFSLNHPTTTVRHSVRMVYGEPRPVVLVPDGMESRTNELRGLMEPKSHEASDLQLKVVSILGDEGVGKSTLSQKLWCELGGQFECQAFVQMAKKPDMRRILRSILSQIYKQKSPQACHVPDLIQDIRKHLKDKRYLIIIDDLWAVSVWDVVSRAFPEGNCCSRIITTTTIEDVSLGCCGYDPECIFTMKPLSEDQSKTLLANVVFGRGNENLVFPQFHDISDKVARKCGGLPLAIICIGTVIASQLDTLHQREHVLKFLYHNFKTNSTSVDILNQVLQLCYSSLPHCWKSCLLYLSVYPENYLILKEDLVKQWIAEDFICTEGKGIVDVASSYFDELLRFGLIQRMDITNSSKKGLLTYTVHPVVFVFITRKSMEDNFVTIIDYSQSTIVLTEKIRRLSLHFGSATYAMMPASMGLSQVQSLAFMGLLGCMPSLVEFKHVRVLILHLQGDNGNTTFSLAEIRNLILLRYLQVRSNVTVELPGQVQCLKQLETLEINAGVADVPSDIVHHSTLQHVRIGKKTDYKDLAQGPVTILQDSLRTRHLPAVEVFELLPPICILSELPGWIGHLTSLRILKVVVKELGRHELDHLGKLPVLTVLSLYVRKPARGADGVTFHSHAPFPALQYFKLVSGVLQLTFPENGMPRLMRLKICFNARRGGKYSNILGGIEHLEKLEEVVARIGVATGAEETDRIDAEAALQDTIGPKFVKGERLVDPVDEESDRPVKQVSESSSDRDEALKKQSDTPKEDYIAAESALNGFWLVDPMDQESDPPEIQQDIQEICQKNRLLDRGAEMGEGVKVMLARLIQLADEVAKQCAAARSCRAECAELKARADKLAALLQQAARAPDLYDRPAARIMAGATTALSRASALAARCAWPFPRLSLFTLSQFPRAVAALATALEDVAWLLRISSPGAAGDSDGDDFCDSLLRLPNIAQNEPPLFLIWDQVARLHTGSPAARADSAASLASLARGSQHYAKVIIEEDGVPPLLKLLKDGTDDGQEAAARALGLLGCDVESVDKLVQAGVCSSFAAALKDAPMRVQAAVAEAIAALADRSSTCQDLFAQNNTVRYLVGHLASGTIQEHSRYSAMAAKTNTNSSFVPPFRPQLGTSGSSGYGAREVEDPEIKAHLKAMAAKALWKLAYNHLGVCKSITESRALLCFAVLLEMGDGDMGTEVQFFSAMAIMEIACVAEHSLVLMQSAFKPSSPSAKAVVDQLLRVVRKGEYDVLLLPCITALGCLARTFTASETRAIAPLVQLLDEREPPVTKEAVVALTKFACSENHLHVNCKAIVDDGGAHHLVQLVYFGDEIQIEALILLCYIALSVPESEELAQAGVLAVLLWASKQAHMVQDTRVEALLPDAKLMLELFQSRASR</sequence>
<dbReference type="InterPro" id="IPR002182">
    <property type="entry name" value="NB-ARC"/>
</dbReference>
<dbReference type="Gene3D" id="1.10.8.430">
    <property type="entry name" value="Helical domain of apoptotic protease-activating factors"/>
    <property type="match status" value="1"/>
</dbReference>
<dbReference type="GO" id="GO:0002758">
    <property type="term" value="P:innate immune response-activating signaling pathway"/>
    <property type="evidence" value="ECO:0007669"/>
    <property type="project" value="UniProtKB-ARBA"/>
</dbReference>
<evidence type="ECO:0000313" key="15">
    <source>
        <dbReference type="Proteomes" id="UP000275267"/>
    </source>
</evidence>
<dbReference type="Gene3D" id="1.10.10.10">
    <property type="entry name" value="Winged helix-like DNA-binding domain superfamily/Winged helix DNA-binding domain"/>
    <property type="match status" value="1"/>
</dbReference>
<dbReference type="PANTHER" id="PTHR46168">
    <property type="entry name" value="ARMADILLO REPEAT ONLY 4"/>
    <property type="match status" value="1"/>
</dbReference>
<evidence type="ECO:0000259" key="12">
    <source>
        <dbReference type="Pfam" id="PF23598"/>
    </source>
</evidence>
<dbReference type="InterPro" id="IPR027417">
    <property type="entry name" value="P-loop_NTPase"/>
</dbReference>
<dbReference type="InterPro" id="IPR058922">
    <property type="entry name" value="WHD_DRP"/>
</dbReference>
<dbReference type="EMBL" id="PQIB02000002">
    <property type="protein sequence ID" value="RLN33847.1"/>
    <property type="molecule type" value="Genomic_DNA"/>
</dbReference>
<dbReference type="PANTHER" id="PTHR46168:SF7">
    <property type="entry name" value="ARMADILLO_BETA-CATENIN-LIKE REPEAT FAMILY PROTEIN, EXPRESSED"/>
    <property type="match status" value="1"/>
</dbReference>
<dbReference type="Gene3D" id="3.40.50.300">
    <property type="entry name" value="P-loop containing nucleotide triphosphate hydrolases"/>
    <property type="match status" value="1"/>
</dbReference>
<dbReference type="InterPro" id="IPR036388">
    <property type="entry name" value="WH-like_DNA-bd_sf"/>
</dbReference>
<keyword evidence="2" id="KW-0433">Leucine-rich repeat</keyword>
<dbReference type="SUPFAM" id="SSF52058">
    <property type="entry name" value="L domain-like"/>
    <property type="match status" value="1"/>
</dbReference>
<evidence type="ECO:0000256" key="3">
    <source>
        <dbReference type="ARBA" id="ARBA00022737"/>
    </source>
</evidence>
<keyword evidence="4" id="KW-0547">Nucleotide-binding</keyword>
<evidence type="ECO:0000256" key="6">
    <source>
        <dbReference type="ARBA" id="ARBA00023054"/>
    </source>
</evidence>
<keyword evidence="6 7" id="KW-0175">Coiled coil</keyword>
<evidence type="ECO:0000259" key="13">
    <source>
        <dbReference type="Pfam" id="PF25055"/>
    </source>
</evidence>
<evidence type="ECO:0000256" key="4">
    <source>
        <dbReference type="ARBA" id="ARBA00022741"/>
    </source>
</evidence>
<proteinExistence type="inferred from homology"/>
<feature type="domain" description="NB-ARC" evidence="9">
    <location>
        <begin position="169"/>
        <end position="323"/>
    </location>
</feature>